<evidence type="ECO:0000259" key="9">
    <source>
        <dbReference type="PROSITE" id="PS50164"/>
    </source>
</evidence>
<comment type="similarity">
    <text evidence="8">Belongs to the SLX1 family.</text>
</comment>
<keyword evidence="11" id="KW-1185">Reference proteome</keyword>
<evidence type="ECO:0000256" key="5">
    <source>
        <dbReference type="ARBA" id="ARBA00023172"/>
    </source>
</evidence>
<name>A0A367YGK6_9ASCO</name>
<protein>
    <submittedName>
        <fullName evidence="10">Structure-specific endonuclease subunit SLX1</fullName>
    </submittedName>
</protein>
<evidence type="ECO:0000313" key="10">
    <source>
        <dbReference type="EMBL" id="RCK65015.1"/>
    </source>
</evidence>
<evidence type="ECO:0000256" key="6">
    <source>
        <dbReference type="ARBA" id="ARBA00023204"/>
    </source>
</evidence>
<dbReference type="PANTHER" id="PTHR20208:SF10">
    <property type="entry name" value="STRUCTURE-SPECIFIC ENDONUCLEASE SUBUNIT SLX1"/>
    <property type="match status" value="1"/>
</dbReference>
<dbReference type="STRING" id="5486.A0A367YGK6"/>
<dbReference type="OrthoDB" id="24645at2759"/>
<keyword evidence="7 8" id="KW-0539">Nucleus</keyword>
<evidence type="ECO:0000313" key="11">
    <source>
        <dbReference type="Proteomes" id="UP000253472"/>
    </source>
</evidence>
<sequence length="282" mass="32602">MSQPPNDKPSLHTTPSFYGVYILQSIPKPRSMYVGSTPDPKRRLRQHNGDLKAGGAYRTKRDGSRPWKMIVLVYGFPSRVSALQFEHSLQHAYQTRHIEQESRVVSSSRQSSIYSKLANVRLLLASLSFNKMQLKVAIFDDKAFDTWNANKYNVECANLCELREFDQFCDHDVRDVDIEEPKQIILKNRMECIVCNRNIDYFPEERKPVFSTRQELTNYLALGNFPLIGICPKGDVFHLTCMARRLGDDLVPHSVICNCDLKLSWPEVVRVSTRLRQYVLED</sequence>
<keyword evidence="6 8" id="KW-0234">DNA repair</keyword>
<dbReference type="InterPro" id="IPR035901">
    <property type="entry name" value="GIY-YIG_endonuc_sf"/>
</dbReference>
<dbReference type="HAMAP" id="MF_03100">
    <property type="entry name" value="Endonuc_su_Slx1"/>
    <property type="match status" value="1"/>
</dbReference>
<comment type="subcellular location">
    <subcellularLocation>
        <location evidence="8">Nucleus</location>
    </subcellularLocation>
</comment>
<dbReference type="GO" id="GO:0008821">
    <property type="term" value="F:crossover junction DNA endonuclease activity"/>
    <property type="evidence" value="ECO:0007669"/>
    <property type="project" value="TreeGrafter"/>
</dbReference>
<keyword evidence="3 8" id="KW-0227">DNA damage</keyword>
<dbReference type="EMBL" id="QLNQ01000021">
    <property type="protein sequence ID" value="RCK65015.1"/>
    <property type="molecule type" value="Genomic_DNA"/>
</dbReference>
<comment type="caution">
    <text evidence="10">The sequence shown here is derived from an EMBL/GenBank/DDBJ whole genome shotgun (WGS) entry which is preliminary data.</text>
</comment>
<dbReference type="AlphaFoldDB" id="A0A367YGK6"/>
<keyword evidence="5 8" id="KW-0233">DNA recombination</keyword>
<dbReference type="Proteomes" id="UP000253472">
    <property type="component" value="Unassembled WGS sequence"/>
</dbReference>
<evidence type="ECO:0000256" key="4">
    <source>
        <dbReference type="ARBA" id="ARBA00022801"/>
    </source>
</evidence>
<dbReference type="GO" id="GO:0017108">
    <property type="term" value="F:5'-flap endonuclease activity"/>
    <property type="evidence" value="ECO:0007669"/>
    <property type="project" value="InterPro"/>
</dbReference>
<evidence type="ECO:0000256" key="1">
    <source>
        <dbReference type="ARBA" id="ARBA00022722"/>
    </source>
</evidence>
<dbReference type="Pfam" id="PF01541">
    <property type="entry name" value="GIY-YIG"/>
    <property type="match status" value="1"/>
</dbReference>
<gene>
    <name evidence="10" type="primary">SLX1</name>
    <name evidence="10" type="ORF">Cantr_00978</name>
</gene>
<evidence type="ECO:0000256" key="2">
    <source>
        <dbReference type="ARBA" id="ARBA00022759"/>
    </source>
</evidence>
<feature type="domain" description="GIY-YIG" evidence="9">
    <location>
        <begin position="16"/>
        <end position="99"/>
    </location>
</feature>
<dbReference type="SUPFAM" id="SSF82771">
    <property type="entry name" value="GIY-YIG endonuclease"/>
    <property type="match status" value="1"/>
</dbReference>
<comment type="cofactor">
    <cofactor evidence="8">
        <name>a divalent metal cation</name>
        <dbReference type="ChEBI" id="CHEBI:60240"/>
    </cofactor>
</comment>
<keyword evidence="1 8" id="KW-0540">Nuclease</keyword>
<dbReference type="Gene3D" id="3.40.1440.10">
    <property type="entry name" value="GIY-YIG endonuclease"/>
    <property type="match status" value="1"/>
</dbReference>
<evidence type="ECO:0000256" key="7">
    <source>
        <dbReference type="ARBA" id="ARBA00023242"/>
    </source>
</evidence>
<reference evidence="10 11" key="1">
    <citation type="submission" date="2018-06" db="EMBL/GenBank/DDBJ databases">
        <title>Whole genome sequencing of Candida tropicalis (genome annotated by CSBL at Korea University).</title>
        <authorList>
            <person name="Ahn J."/>
        </authorList>
    </citation>
    <scope>NUCLEOTIDE SEQUENCE [LARGE SCALE GENOMIC DNA]</scope>
    <source>
        <strain evidence="10 11">ATCC 20962</strain>
    </source>
</reference>
<comment type="function">
    <text evidence="8">Catalytic subunit of the SLX1-SLX4 structure-specific endonuclease that resolves DNA secondary structures generated during DNA repair and recombination. Has endonuclease activity towards branched DNA substrates, introducing single-strand cuts in duplex DNA close to junctions with ss-DNA.</text>
</comment>
<keyword evidence="2 8" id="KW-0255">Endonuclease</keyword>
<dbReference type="InterPro" id="IPR000305">
    <property type="entry name" value="GIY-YIG_endonuc"/>
</dbReference>
<accession>A0A367YGK6</accession>
<keyword evidence="4 8" id="KW-0378">Hydrolase</keyword>
<comment type="caution">
    <text evidence="8">Lacks conserved residue(s) required for the propagation of feature annotation.</text>
</comment>
<evidence type="ECO:0000256" key="8">
    <source>
        <dbReference type="HAMAP-Rule" id="MF_03100"/>
    </source>
</evidence>
<dbReference type="GO" id="GO:0000724">
    <property type="term" value="P:double-strand break repair via homologous recombination"/>
    <property type="evidence" value="ECO:0007669"/>
    <property type="project" value="TreeGrafter"/>
</dbReference>
<dbReference type="PROSITE" id="PS50164">
    <property type="entry name" value="GIY_YIG"/>
    <property type="match status" value="1"/>
</dbReference>
<dbReference type="GO" id="GO:0033557">
    <property type="term" value="C:Slx1-Slx4 complex"/>
    <property type="evidence" value="ECO:0007669"/>
    <property type="project" value="UniProtKB-UniRule"/>
</dbReference>
<dbReference type="InterPro" id="IPR027520">
    <property type="entry name" value="Slx1"/>
</dbReference>
<dbReference type="CDD" id="cd10455">
    <property type="entry name" value="GIY-YIG_SLX1"/>
    <property type="match status" value="1"/>
</dbReference>
<evidence type="ECO:0000256" key="3">
    <source>
        <dbReference type="ARBA" id="ARBA00022763"/>
    </source>
</evidence>
<comment type="subunit">
    <text evidence="8">Forms a heterodimer with SLX4.</text>
</comment>
<dbReference type="InterPro" id="IPR050381">
    <property type="entry name" value="SLX1_endonuclease"/>
</dbReference>
<organism evidence="10 11">
    <name type="scientific">Candida viswanathii</name>
    <dbReference type="NCBI Taxonomy" id="5486"/>
    <lineage>
        <taxon>Eukaryota</taxon>
        <taxon>Fungi</taxon>
        <taxon>Dikarya</taxon>
        <taxon>Ascomycota</taxon>
        <taxon>Saccharomycotina</taxon>
        <taxon>Pichiomycetes</taxon>
        <taxon>Debaryomycetaceae</taxon>
        <taxon>Candida/Lodderomyces clade</taxon>
        <taxon>Candida</taxon>
    </lineage>
</organism>
<proteinExistence type="inferred from homology"/>
<dbReference type="PANTHER" id="PTHR20208">
    <property type="entry name" value="STRUCTURE-SPECIFIC ENDONUCLEASE SUBUNIT SLX1"/>
    <property type="match status" value="1"/>
</dbReference>